<protein>
    <submittedName>
        <fullName evidence="3">Retinol dehydrogenase 5</fullName>
    </submittedName>
</protein>
<keyword evidence="4" id="KW-1185">Reference proteome</keyword>
<dbReference type="Proteomes" id="UP001212152">
    <property type="component" value="Unassembled WGS sequence"/>
</dbReference>
<comment type="similarity">
    <text evidence="2">Belongs to the short-chain dehydrogenases/reductases (SDR) family.</text>
</comment>
<keyword evidence="1" id="KW-0521">NADP</keyword>
<dbReference type="PANTHER" id="PTHR43313">
    <property type="entry name" value="SHORT-CHAIN DEHYDROGENASE/REDUCTASE FAMILY 9C"/>
    <property type="match status" value="1"/>
</dbReference>
<dbReference type="GO" id="GO:0008202">
    <property type="term" value="P:steroid metabolic process"/>
    <property type="evidence" value="ECO:0007669"/>
    <property type="project" value="TreeGrafter"/>
</dbReference>
<evidence type="ECO:0000256" key="1">
    <source>
        <dbReference type="ARBA" id="ARBA00022857"/>
    </source>
</evidence>
<dbReference type="InterPro" id="IPR002347">
    <property type="entry name" value="SDR_fam"/>
</dbReference>
<evidence type="ECO:0000256" key="2">
    <source>
        <dbReference type="RuleBase" id="RU000363"/>
    </source>
</evidence>
<dbReference type="PRINTS" id="PR00080">
    <property type="entry name" value="SDRFAMILY"/>
</dbReference>
<reference evidence="3" key="1">
    <citation type="submission" date="2020-05" db="EMBL/GenBank/DDBJ databases">
        <title>Phylogenomic resolution of chytrid fungi.</title>
        <authorList>
            <person name="Stajich J.E."/>
            <person name="Amses K."/>
            <person name="Simmons R."/>
            <person name="Seto K."/>
            <person name="Myers J."/>
            <person name="Bonds A."/>
            <person name="Quandt C.A."/>
            <person name="Barry K."/>
            <person name="Liu P."/>
            <person name="Grigoriev I."/>
            <person name="Longcore J.E."/>
            <person name="James T.Y."/>
        </authorList>
    </citation>
    <scope>NUCLEOTIDE SEQUENCE</scope>
    <source>
        <strain evidence="3">JEL0379</strain>
    </source>
</reference>
<evidence type="ECO:0000313" key="4">
    <source>
        <dbReference type="Proteomes" id="UP001212152"/>
    </source>
</evidence>
<dbReference type="GO" id="GO:0016491">
    <property type="term" value="F:oxidoreductase activity"/>
    <property type="evidence" value="ECO:0007669"/>
    <property type="project" value="TreeGrafter"/>
</dbReference>
<dbReference type="PROSITE" id="PS00061">
    <property type="entry name" value="ADH_SHORT"/>
    <property type="match status" value="1"/>
</dbReference>
<gene>
    <name evidence="3" type="primary">RDH5_2</name>
    <name evidence="3" type="ORF">HDU87_003368</name>
</gene>
<organism evidence="3 4">
    <name type="scientific">Geranomyces variabilis</name>
    <dbReference type="NCBI Taxonomy" id="109894"/>
    <lineage>
        <taxon>Eukaryota</taxon>
        <taxon>Fungi</taxon>
        <taxon>Fungi incertae sedis</taxon>
        <taxon>Chytridiomycota</taxon>
        <taxon>Chytridiomycota incertae sedis</taxon>
        <taxon>Chytridiomycetes</taxon>
        <taxon>Spizellomycetales</taxon>
        <taxon>Powellomycetaceae</taxon>
        <taxon>Geranomyces</taxon>
    </lineage>
</organism>
<proteinExistence type="inferred from homology"/>
<dbReference type="PROSITE" id="PS51257">
    <property type="entry name" value="PROKAR_LIPOPROTEIN"/>
    <property type="match status" value="1"/>
</dbReference>
<dbReference type="Gene3D" id="3.40.50.720">
    <property type="entry name" value="NAD(P)-binding Rossmann-like Domain"/>
    <property type="match status" value="1"/>
</dbReference>
<evidence type="ECO:0000313" key="3">
    <source>
        <dbReference type="EMBL" id="KAJ3178813.1"/>
    </source>
</evidence>
<dbReference type="PANTHER" id="PTHR43313:SF1">
    <property type="entry name" value="3BETA-HYDROXYSTEROID DEHYDROGENASE DHS-16"/>
    <property type="match status" value="1"/>
</dbReference>
<dbReference type="PRINTS" id="PR00081">
    <property type="entry name" value="GDHRDH"/>
</dbReference>
<dbReference type="InterPro" id="IPR036291">
    <property type="entry name" value="NAD(P)-bd_dom_sf"/>
</dbReference>
<dbReference type="AlphaFoldDB" id="A0AAD5XRG0"/>
<dbReference type="SUPFAM" id="SSF51735">
    <property type="entry name" value="NAD(P)-binding Rossmann-fold domains"/>
    <property type="match status" value="1"/>
</dbReference>
<dbReference type="InterPro" id="IPR020904">
    <property type="entry name" value="Sc_DH/Rdtase_CS"/>
</dbReference>
<sequence length="326" mass="35516">MGITASKVPLAGHVTIVTGCDTGFGNETAIKLAAVHKAVVYATCLTDAGVRDFERLRREKPDLYSTLRPVKLDVTDWDAVQAFAEKVDAECPEGVYCLLNNAGVNIGSYFTWTSVEEFRKVIDVNLMGALYMMKAFVPSMRRFVRQNPTGHAPRIVNITSVAGRTALPVLSAYCTSKYALEALSDSVRMELRAFGIRVALIEPWFASTPMVVGNYEEKAKAIRARYQSLANREDYGSAFLENVVGASTKAPGLTMDPKTVINALIKTIEAQEPKHRRVVGLPGSIAILLYSVVPSWLTDGILIASLGAPKPHGAVRNGRQGLLSWL</sequence>
<comment type="caution">
    <text evidence="3">The sequence shown here is derived from an EMBL/GenBank/DDBJ whole genome shotgun (WGS) entry which is preliminary data.</text>
</comment>
<accession>A0AAD5XRG0</accession>
<name>A0AAD5XRG0_9FUNG</name>
<dbReference type="Pfam" id="PF00106">
    <property type="entry name" value="adh_short"/>
    <property type="match status" value="1"/>
</dbReference>
<dbReference type="EMBL" id="JADGJQ010000024">
    <property type="protein sequence ID" value="KAJ3178813.1"/>
    <property type="molecule type" value="Genomic_DNA"/>
</dbReference>